<evidence type="ECO:0000313" key="2">
    <source>
        <dbReference type="Proteomes" id="UP000790709"/>
    </source>
</evidence>
<protein>
    <submittedName>
        <fullName evidence="1">Uncharacterized protein</fullName>
    </submittedName>
</protein>
<proteinExistence type="predicted"/>
<reference evidence="1" key="1">
    <citation type="journal article" date="2021" name="New Phytol.">
        <title>Evolutionary innovations through gain and loss of genes in the ectomycorrhizal Boletales.</title>
        <authorList>
            <person name="Wu G."/>
            <person name="Miyauchi S."/>
            <person name="Morin E."/>
            <person name="Kuo A."/>
            <person name="Drula E."/>
            <person name="Varga T."/>
            <person name="Kohler A."/>
            <person name="Feng B."/>
            <person name="Cao Y."/>
            <person name="Lipzen A."/>
            <person name="Daum C."/>
            <person name="Hundley H."/>
            <person name="Pangilinan J."/>
            <person name="Johnson J."/>
            <person name="Barry K."/>
            <person name="LaButti K."/>
            <person name="Ng V."/>
            <person name="Ahrendt S."/>
            <person name="Min B."/>
            <person name="Choi I.G."/>
            <person name="Park H."/>
            <person name="Plett J.M."/>
            <person name="Magnuson J."/>
            <person name="Spatafora J.W."/>
            <person name="Nagy L.G."/>
            <person name="Henrissat B."/>
            <person name="Grigoriev I.V."/>
            <person name="Yang Z.L."/>
            <person name="Xu J."/>
            <person name="Martin F.M."/>
        </authorList>
    </citation>
    <scope>NUCLEOTIDE SEQUENCE</scope>
    <source>
        <strain evidence="1">KUC20120723A-06</strain>
    </source>
</reference>
<dbReference type="Proteomes" id="UP000790709">
    <property type="component" value="Unassembled WGS sequence"/>
</dbReference>
<accession>A0ACB8BUQ1</accession>
<sequence length="300" mass="32678">MASESPSAYYVSRGRRLPVLALSPVTSEKPPSYATRASPQGCCSHTPISSICSASSSTSSVVGERRNKIRPLPHIPTLVTTTTQKSPRVLSPRPLPTPPTKLPKPIKSTSLPPIPLGIQPPPPTPLTPPSAQSSKAAHLPPLTIPSTSSCSLSSSSSLVTPTSPEHPSPFTTKRRRFSKLRRHFGDAPPIDLVFRADPKADHSKSNNLHTGRWGESFISFDSAFDNEEDHSHSEVDVHLSESEDGSAYNECVAGGQLGGDPEAKHHYLTKQHSKKWIREKGGRRWTERDYNNVLQGLRNL</sequence>
<organism evidence="1 2">
    <name type="scientific">Leucogyrophana mollusca</name>
    <dbReference type="NCBI Taxonomy" id="85980"/>
    <lineage>
        <taxon>Eukaryota</taxon>
        <taxon>Fungi</taxon>
        <taxon>Dikarya</taxon>
        <taxon>Basidiomycota</taxon>
        <taxon>Agaricomycotina</taxon>
        <taxon>Agaricomycetes</taxon>
        <taxon>Agaricomycetidae</taxon>
        <taxon>Boletales</taxon>
        <taxon>Boletales incertae sedis</taxon>
        <taxon>Leucogyrophana</taxon>
    </lineage>
</organism>
<evidence type="ECO:0000313" key="1">
    <source>
        <dbReference type="EMBL" id="KAH7928850.1"/>
    </source>
</evidence>
<keyword evidence="2" id="KW-1185">Reference proteome</keyword>
<comment type="caution">
    <text evidence="1">The sequence shown here is derived from an EMBL/GenBank/DDBJ whole genome shotgun (WGS) entry which is preliminary data.</text>
</comment>
<name>A0ACB8BUQ1_9AGAM</name>
<dbReference type="EMBL" id="MU266348">
    <property type="protein sequence ID" value="KAH7928850.1"/>
    <property type="molecule type" value="Genomic_DNA"/>
</dbReference>
<gene>
    <name evidence="1" type="ORF">BV22DRAFT_1030235</name>
</gene>